<dbReference type="EMBL" id="JBAKBE010000006">
    <property type="protein sequence ID" value="MEH0096851.1"/>
    <property type="molecule type" value="Genomic_DNA"/>
</dbReference>
<dbReference type="InterPro" id="IPR019285">
    <property type="entry name" value="DUF2336"/>
</dbReference>
<accession>A0ABU7ZP91</accession>
<comment type="caution">
    <text evidence="1">The sequence shown here is derived from an EMBL/GenBank/DDBJ whole genome shotgun (WGS) entry which is preliminary data.</text>
</comment>
<dbReference type="RefSeq" id="WP_334251315.1">
    <property type="nucleotide sequence ID" value="NZ_JBAKBE010000006.1"/>
</dbReference>
<evidence type="ECO:0000313" key="2">
    <source>
        <dbReference type="Proteomes" id="UP001380822"/>
    </source>
</evidence>
<gene>
    <name evidence="1" type="ORF">V6L76_11330</name>
</gene>
<keyword evidence="2" id="KW-1185">Reference proteome</keyword>
<proteinExistence type="predicted"/>
<sequence length="406" mass="45969">MKNQTLLQVAIGKIHLETSNFQHSTYLSVNLFSAMSNANTPHRIEVRMLRSLVDLAKESCSGKRRELMGHIASLFIEGADRYSNDELSLFNDILVNLLDLVDIEDRREFSGKVAHVAETPRPLILKLANDKADVAAPVLQHSEVLTDDDLFTLARTKGQEHLLAISQRETLKPRITDILLERGEKPVQHSVAANIGAELSDWGGRLLVKLAESDRDLREALTERHDLSKQNFDRLLSMLPADRQAKLRYIFENNERMARSLFKEASALVDEGRLERRKSRLNAKATLKDLRDGHKQLDQAVIEYSLSNELYELSFLLSQFAQIDERFVRNIMVRPDVEAIAILCRAVGVSDTAFGALCKARCRHMRCPSAQVDHWAGEYRILSEADALRTMRFIKVRLSVMATAAV</sequence>
<dbReference type="Proteomes" id="UP001380822">
    <property type="component" value="Unassembled WGS sequence"/>
</dbReference>
<reference evidence="1 2" key="1">
    <citation type="submission" date="2024-02" db="EMBL/GenBank/DDBJ databases">
        <title>A new putative Pannonibacter species isolated from two cases of bloodstream infections in paediatric patients.</title>
        <authorList>
            <person name="Castellana S."/>
            <person name="De Laurentiis V."/>
            <person name="Grassi M."/>
            <person name="De Leonardis F."/>
            <person name="Mosca A."/>
            <person name="De Carlo C."/>
            <person name="Sparapano E."/>
            <person name="Ronga L."/>
            <person name="Santacroce L."/>
            <person name="Chironna M."/>
            <person name="De Robertis A."/>
            <person name="Bianco A."/>
            <person name="Del Sambro L."/>
            <person name="Capozzi L."/>
            <person name="Parisi A."/>
        </authorList>
    </citation>
    <scope>NUCLEOTIDE SEQUENCE [LARGE SCALE GENOMIC DNA]</scope>
    <source>
        <strain evidence="1 2">Pt2</strain>
    </source>
</reference>
<protein>
    <submittedName>
        <fullName evidence="1">DUF2336 domain-containing protein</fullName>
    </submittedName>
</protein>
<organism evidence="1 2">
    <name type="scientific">Pannonibacter anstelovis</name>
    <dbReference type="NCBI Taxonomy" id="3121537"/>
    <lineage>
        <taxon>Bacteria</taxon>
        <taxon>Pseudomonadati</taxon>
        <taxon>Pseudomonadota</taxon>
        <taxon>Alphaproteobacteria</taxon>
        <taxon>Hyphomicrobiales</taxon>
        <taxon>Stappiaceae</taxon>
        <taxon>Pannonibacter</taxon>
    </lineage>
</organism>
<dbReference type="Pfam" id="PF10098">
    <property type="entry name" value="DUF2336"/>
    <property type="match status" value="1"/>
</dbReference>
<evidence type="ECO:0000313" key="1">
    <source>
        <dbReference type="EMBL" id="MEH0096851.1"/>
    </source>
</evidence>
<name>A0ABU7ZP91_9HYPH</name>